<keyword evidence="2" id="KW-1185">Reference proteome</keyword>
<protein>
    <submittedName>
        <fullName evidence="1">Uncharacterized protein</fullName>
    </submittedName>
</protein>
<dbReference type="Proteomes" id="UP001519460">
    <property type="component" value="Unassembled WGS sequence"/>
</dbReference>
<dbReference type="EMBL" id="JACVVK020000070">
    <property type="protein sequence ID" value="KAK7496038.1"/>
    <property type="molecule type" value="Genomic_DNA"/>
</dbReference>
<accession>A0ABD0L9W6</accession>
<dbReference type="AlphaFoldDB" id="A0ABD0L9W6"/>
<sequence>MTVSKSVIAKLNGKLDVFGRNDCQLPPAALAEYPVVKSCPAYHCRTDLVLTLISFTTPLVGCQFLFSRGISFNRALRKKLYTMEIGALHRRHTLIFARP</sequence>
<evidence type="ECO:0000313" key="2">
    <source>
        <dbReference type="Proteomes" id="UP001519460"/>
    </source>
</evidence>
<gene>
    <name evidence="1" type="ORF">BaRGS_00012739</name>
</gene>
<reference evidence="1 2" key="1">
    <citation type="journal article" date="2023" name="Sci. Data">
        <title>Genome assembly of the Korean intertidal mud-creeper Batillaria attramentaria.</title>
        <authorList>
            <person name="Patra A.K."/>
            <person name="Ho P.T."/>
            <person name="Jun S."/>
            <person name="Lee S.J."/>
            <person name="Kim Y."/>
            <person name="Won Y.J."/>
        </authorList>
    </citation>
    <scope>NUCLEOTIDE SEQUENCE [LARGE SCALE GENOMIC DNA]</scope>
    <source>
        <strain evidence="1">Wonlab-2016</strain>
    </source>
</reference>
<name>A0ABD0L9W6_9CAEN</name>
<organism evidence="1 2">
    <name type="scientific">Batillaria attramentaria</name>
    <dbReference type="NCBI Taxonomy" id="370345"/>
    <lineage>
        <taxon>Eukaryota</taxon>
        <taxon>Metazoa</taxon>
        <taxon>Spiralia</taxon>
        <taxon>Lophotrochozoa</taxon>
        <taxon>Mollusca</taxon>
        <taxon>Gastropoda</taxon>
        <taxon>Caenogastropoda</taxon>
        <taxon>Sorbeoconcha</taxon>
        <taxon>Cerithioidea</taxon>
        <taxon>Batillariidae</taxon>
        <taxon>Batillaria</taxon>
    </lineage>
</organism>
<proteinExistence type="predicted"/>
<evidence type="ECO:0000313" key="1">
    <source>
        <dbReference type="EMBL" id="KAK7496038.1"/>
    </source>
</evidence>
<comment type="caution">
    <text evidence="1">The sequence shown here is derived from an EMBL/GenBank/DDBJ whole genome shotgun (WGS) entry which is preliminary data.</text>
</comment>